<evidence type="ECO:0000313" key="3">
    <source>
        <dbReference type="Proteomes" id="UP001215598"/>
    </source>
</evidence>
<dbReference type="Proteomes" id="UP001215598">
    <property type="component" value="Unassembled WGS sequence"/>
</dbReference>
<gene>
    <name evidence="2" type="ORF">B0H16DRAFT_1469705</name>
</gene>
<feature type="region of interest" description="Disordered" evidence="1">
    <location>
        <begin position="159"/>
        <end position="183"/>
    </location>
</feature>
<reference evidence="2" key="1">
    <citation type="submission" date="2023-03" db="EMBL/GenBank/DDBJ databases">
        <title>Massive genome expansion in bonnet fungi (Mycena s.s.) driven by repeated elements and novel gene families across ecological guilds.</title>
        <authorList>
            <consortium name="Lawrence Berkeley National Laboratory"/>
            <person name="Harder C.B."/>
            <person name="Miyauchi S."/>
            <person name="Viragh M."/>
            <person name="Kuo A."/>
            <person name="Thoen E."/>
            <person name="Andreopoulos B."/>
            <person name="Lu D."/>
            <person name="Skrede I."/>
            <person name="Drula E."/>
            <person name="Henrissat B."/>
            <person name="Morin E."/>
            <person name="Kohler A."/>
            <person name="Barry K."/>
            <person name="LaButti K."/>
            <person name="Morin E."/>
            <person name="Salamov A."/>
            <person name="Lipzen A."/>
            <person name="Mereny Z."/>
            <person name="Hegedus B."/>
            <person name="Baldrian P."/>
            <person name="Stursova M."/>
            <person name="Weitz H."/>
            <person name="Taylor A."/>
            <person name="Grigoriev I.V."/>
            <person name="Nagy L.G."/>
            <person name="Martin F."/>
            <person name="Kauserud H."/>
        </authorList>
    </citation>
    <scope>NUCLEOTIDE SEQUENCE</scope>
    <source>
        <strain evidence="2">CBHHK182m</strain>
    </source>
</reference>
<proteinExistence type="predicted"/>
<accession>A0AAD7MSK0</accession>
<protein>
    <submittedName>
        <fullName evidence="2">Uncharacterized protein</fullName>
    </submittedName>
</protein>
<name>A0AAD7MSK0_9AGAR</name>
<sequence length="183" mass="20791">MPDGSNSGLRTELHCLISRYGENSTPATRKTKKEELHDIWVLRELNPRHALSELTQAKVLSVLFRTTCELPTILNQPEMPDVCKDYWVRLETRDFDEAQAITDGLKFIASGGTLPEEKTDLDVWIMGLEGIEPPPQTLNWPEMPDVCKDSWVWQKCGGDTLPEEKTGGGRWDLRESNPRRALS</sequence>
<organism evidence="2 3">
    <name type="scientific">Mycena metata</name>
    <dbReference type="NCBI Taxonomy" id="1033252"/>
    <lineage>
        <taxon>Eukaryota</taxon>
        <taxon>Fungi</taxon>
        <taxon>Dikarya</taxon>
        <taxon>Basidiomycota</taxon>
        <taxon>Agaricomycotina</taxon>
        <taxon>Agaricomycetes</taxon>
        <taxon>Agaricomycetidae</taxon>
        <taxon>Agaricales</taxon>
        <taxon>Marasmiineae</taxon>
        <taxon>Mycenaceae</taxon>
        <taxon>Mycena</taxon>
    </lineage>
</organism>
<dbReference type="AlphaFoldDB" id="A0AAD7MSK0"/>
<keyword evidence="3" id="KW-1185">Reference proteome</keyword>
<dbReference type="EMBL" id="JARKIB010000161">
    <property type="protein sequence ID" value="KAJ7730120.1"/>
    <property type="molecule type" value="Genomic_DNA"/>
</dbReference>
<comment type="caution">
    <text evidence="2">The sequence shown here is derived from an EMBL/GenBank/DDBJ whole genome shotgun (WGS) entry which is preliminary data.</text>
</comment>
<evidence type="ECO:0000256" key="1">
    <source>
        <dbReference type="SAM" id="MobiDB-lite"/>
    </source>
</evidence>
<feature type="compositionally biased region" description="Basic and acidic residues" evidence="1">
    <location>
        <begin position="162"/>
        <end position="183"/>
    </location>
</feature>
<evidence type="ECO:0000313" key="2">
    <source>
        <dbReference type="EMBL" id="KAJ7730120.1"/>
    </source>
</evidence>